<keyword evidence="2" id="KW-1185">Reference proteome</keyword>
<dbReference type="InterPro" id="IPR036179">
    <property type="entry name" value="Ig-like_dom_sf"/>
</dbReference>
<dbReference type="InterPro" id="IPR013783">
    <property type="entry name" value="Ig-like_fold"/>
</dbReference>
<name>A0ABQ9GRG9_9NEOP</name>
<dbReference type="PANTHER" id="PTHR23278">
    <property type="entry name" value="SIDESTEP PROTEIN"/>
    <property type="match status" value="1"/>
</dbReference>
<dbReference type="Gene3D" id="2.60.40.10">
    <property type="entry name" value="Immunoglobulins"/>
    <property type="match status" value="1"/>
</dbReference>
<proteinExistence type="predicted"/>
<organism evidence="1 2">
    <name type="scientific">Dryococelus australis</name>
    <dbReference type="NCBI Taxonomy" id="614101"/>
    <lineage>
        <taxon>Eukaryota</taxon>
        <taxon>Metazoa</taxon>
        <taxon>Ecdysozoa</taxon>
        <taxon>Arthropoda</taxon>
        <taxon>Hexapoda</taxon>
        <taxon>Insecta</taxon>
        <taxon>Pterygota</taxon>
        <taxon>Neoptera</taxon>
        <taxon>Polyneoptera</taxon>
        <taxon>Phasmatodea</taxon>
        <taxon>Verophasmatodea</taxon>
        <taxon>Anareolatae</taxon>
        <taxon>Phasmatidae</taxon>
        <taxon>Eurycanthinae</taxon>
        <taxon>Dryococelus</taxon>
    </lineage>
</organism>
<accession>A0ABQ9GRG9</accession>
<evidence type="ECO:0000313" key="1">
    <source>
        <dbReference type="EMBL" id="KAJ8874603.1"/>
    </source>
</evidence>
<evidence type="ECO:0008006" key="3">
    <source>
        <dbReference type="Google" id="ProtNLM"/>
    </source>
</evidence>
<gene>
    <name evidence="1" type="ORF">PR048_025469</name>
</gene>
<protein>
    <recommendedName>
        <fullName evidence="3">Ig-like domain-containing protein</fullName>
    </recommendedName>
</protein>
<evidence type="ECO:0000313" key="2">
    <source>
        <dbReference type="Proteomes" id="UP001159363"/>
    </source>
</evidence>
<dbReference type="SUPFAM" id="SSF48726">
    <property type="entry name" value="Immunoglobulin"/>
    <property type="match status" value="1"/>
</dbReference>
<sequence>MRDFMLDTLTSPGKPLYNNASTGTIVSNQSLVLQSVTRARAGLYTCVASNKEGDGVSNPVYLDVKCEYPPAAN</sequence>
<dbReference type="PANTHER" id="PTHR23278:SF30">
    <property type="entry name" value="SIDESTEP VIII, ISOFORM B"/>
    <property type="match status" value="1"/>
</dbReference>
<comment type="caution">
    <text evidence="1">The sequence shown here is derived from an EMBL/GenBank/DDBJ whole genome shotgun (WGS) entry which is preliminary data.</text>
</comment>
<dbReference type="Proteomes" id="UP001159363">
    <property type="component" value="Chromosome 9"/>
</dbReference>
<dbReference type="EMBL" id="JARBHB010000010">
    <property type="protein sequence ID" value="KAJ8874603.1"/>
    <property type="molecule type" value="Genomic_DNA"/>
</dbReference>
<reference evidence="1 2" key="1">
    <citation type="submission" date="2023-02" db="EMBL/GenBank/DDBJ databases">
        <title>LHISI_Scaffold_Assembly.</title>
        <authorList>
            <person name="Stuart O.P."/>
            <person name="Cleave R."/>
            <person name="Magrath M.J.L."/>
            <person name="Mikheyev A.S."/>
        </authorList>
    </citation>
    <scope>NUCLEOTIDE SEQUENCE [LARGE SCALE GENOMIC DNA]</scope>
    <source>
        <strain evidence="1">Daus_M_001</strain>
        <tissue evidence="1">Leg muscle</tissue>
    </source>
</reference>